<keyword evidence="1 2" id="KW-0732">Signal</keyword>
<evidence type="ECO:0000256" key="2">
    <source>
        <dbReference type="SAM" id="SignalP"/>
    </source>
</evidence>
<name>A0A1H0C080_9BACI</name>
<evidence type="ECO:0000256" key="1">
    <source>
        <dbReference type="ARBA" id="ARBA00022729"/>
    </source>
</evidence>
<proteinExistence type="predicted"/>
<dbReference type="Gene3D" id="1.10.530.10">
    <property type="match status" value="1"/>
</dbReference>
<dbReference type="STRING" id="237069.SAMN05216498_2454"/>
<dbReference type="InterPro" id="IPR001119">
    <property type="entry name" value="SLH_dom"/>
</dbReference>
<gene>
    <name evidence="5" type="ORF">SAMN05216498_2454</name>
</gene>
<feature type="domain" description="SLH" evidence="3">
    <location>
        <begin position="304"/>
        <end position="367"/>
    </location>
</feature>
<evidence type="ECO:0000313" key="6">
    <source>
        <dbReference type="Proteomes" id="UP000199334"/>
    </source>
</evidence>
<evidence type="ECO:0000259" key="4">
    <source>
        <dbReference type="PROSITE" id="PS51781"/>
    </source>
</evidence>
<dbReference type="PANTHER" id="PTHR43308:SF1">
    <property type="entry name" value="OUTER MEMBRANE PROTEIN ALPHA"/>
    <property type="match status" value="1"/>
</dbReference>
<evidence type="ECO:0000259" key="3">
    <source>
        <dbReference type="PROSITE" id="PS51272"/>
    </source>
</evidence>
<feature type="chain" id="PRO_5011592334" evidence="2">
    <location>
        <begin position="24"/>
        <end position="595"/>
    </location>
</feature>
<dbReference type="Proteomes" id="UP000199334">
    <property type="component" value="Unassembled WGS sequence"/>
</dbReference>
<dbReference type="PROSITE" id="PS51272">
    <property type="entry name" value="SLH"/>
    <property type="match status" value="3"/>
</dbReference>
<dbReference type="Gene3D" id="2.30.30.40">
    <property type="entry name" value="SH3 Domains"/>
    <property type="match status" value="1"/>
</dbReference>
<keyword evidence="6" id="KW-1185">Reference proteome</keyword>
<dbReference type="Pfam" id="PF01464">
    <property type="entry name" value="SLT"/>
    <property type="match status" value="1"/>
</dbReference>
<dbReference type="InterPro" id="IPR023346">
    <property type="entry name" value="Lysozyme-like_dom_sf"/>
</dbReference>
<sequence length="595" mass="67840">MKNLIHILVVTMACLLLPTTTFASTEDVAKTCNYTQEEGENPDLQTMNCLLTETALNYDVPPEIVKAIAEGESGDWRHFDENGDVIITEDNGIGIMQITDQEDYDEDRLKTDILYNIKTGVEILDDMYERTDLPTINDNHRDFLEHWYFAIMAYNGTKPINSPIVQETGERNTDAYQEKILNIVEDYSLVELEPLSFTPDEFDYDPDSDENIDFVTTDYQFDQPLTKTKHKFEEGQPVTATTSINIRTNPTTDSAQVGTLKAGDVATISGPFEYDDVASKKNHFVWYPVELNDGTTGYAASSYLTFKFSDVPAGHYAEKAIQYLAERDILSGIGNGKFGLNQELTRWQAVLLLNRANDVSTTNRPDLGFTDIDEDYLYYDNIAAAVEENYFSGYENNTFRPNITLTRAEMASTLQRIYQFPGKYQSLPFSDVPSGKWYTDAVTNLYHAGITVGVTESEFGPSQTITREQFAVFLARSINENFSLEVGETFLSEFEMRGNRLYDSDGDSFARYTGKNEHSNYDEAYFTEVDTVRDPKKREAFAEFVIEKGFPMEKDELVEQIKNKESINADKYKFYQIIPPQDRTPETTTYKAEWK</sequence>
<dbReference type="SMART" id="SM00287">
    <property type="entry name" value="SH3b"/>
    <property type="match status" value="1"/>
</dbReference>
<dbReference type="InterPro" id="IPR008258">
    <property type="entry name" value="Transglycosylase_SLT_dom_1"/>
</dbReference>
<feature type="domain" description="SLH" evidence="3">
    <location>
        <begin position="425"/>
        <end position="488"/>
    </location>
</feature>
<protein>
    <submittedName>
        <fullName evidence="5">Transglycosylase SLT domain-containing protein</fullName>
    </submittedName>
</protein>
<accession>A0A1H0C080</accession>
<dbReference type="SUPFAM" id="SSF53955">
    <property type="entry name" value="Lysozyme-like"/>
    <property type="match status" value="1"/>
</dbReference>
<dbReference type="AlphaFoldDB" id="A0A1H0C080"/>
<dbReference type="Pfam" id="PF00395">
    <property type="entry name" value="SLH"/>
    <property type="match status" value="3"/>
</dbReference>
<reference evidence="5 6" key="1">
    <citation type="submission" date="2016-10" db="EMBL/GenBank/DDBJ databases">
        <authorList>
            <person name="de Groot N.N."/>
        </authorList>
    </citation>
    <scope>NUCLEOTIDE SEQUENCE [LARGE SCALE GENOMIC DNA]</scope>
    <source>
        <strain evidence="5 6">CGMCC 1.3442</strain>
    </source>
</reference>
<feature type="domain" description="SH3b" evidence="4">
    <location>
        <begin position="233"/>
        <end position="308"/>
    </location>
</feature>
<feature type="domain" description="SLH" evidence="3">
    <location>
        <begin position="369"/>
        <end position="424"/>
    </location>
</feature>
<dbReference type="Pfam" id="PF08239">
    <property type="entry name" value="SH3_3"/>
    <property type="match status" value="1"/>
</dbReference>
<dbReference type="InterPro" id="IPR003646">
    <property type="entry name" value="SH3-like_bac-type"/>
</dbReference>
<evidence type="ECO:0000313" key="5">
    <source>
        <dbReference type="EMBL" id="SDN51206.1"/>
    </source>
</evidence>
<feature type="signal peptide" evidence="2">
    <location>
        <begin position="1"/>
        <end position="23"/>
    </location>
</feature>
<dbReference type="PANTHER" id="PTHR43308">
    <property type="entry name" value="OUTER MEMBRANE PROTEIN ALPHA-RELATED"/>
    <property type="match status" value="1"/>
</dbReference>
<dbReference type="EMBL" id="FNIG01000005">
    <property type="protein sequence ID" value="SDN51206.1"/>
    <property type="molecule type" value="Genomic_DNA"/>
</dbReference>
<dbReference type="PROSITE" id="PS51781">
    <property type="entry name" value="SH3B"/>
    <property type="match status" value="1"/>
</dbReference>
<dbReference type="OrthoDB" id="2690990at2"/>
<organism evidence="5 6">
    <name type="scientific">Tenuibacillus multivorans</name>
    <dbReference type="NCBI Taxonomy" id="237069"/>
    <lineage>
        <taxon>Bacteria</taxon>
        <taxon>Bacillati</taxon>
        <taxon>Bacillota</taxon>
        <taxon>Bacilli</taxon>
        <taxon>Bacillales</taxon>
        <taxon>Bacillaceae</taxon>
        <taxon>Tenuibacillus</taxon>
    </lineage>
</organism>
<dbReference type="RefSeq" id="WP_093856870.1">
    <property type="nucleotide sequence ID" value="NZ_BJVZ01000028.1"/>
</dbReference>
<dbReference type="InterPro" id="IPR051465">
    <property type="entry name" value="Cell_Envelope_Struct_Comp"/>
</dbReference>